<dbReference type="EMBL" id="MU853409">
    <property type="protein sequence ID" value="KAK4134387.1"/>
    <property type="molecule type" value="Genomic_DNA"/>
</dbReference>
<accession>A0AAN6UJX9</accession>
<keyword evidence="2" id="KW-1185">Reference proteome</keyword>
<evidence type="ECO:0000313" key="1">
    <source>
        <dbReference type="EMBL" id="KAK4134387.1"/>
    </source>
</evidence>
<comment type="caution">
    <text evidence="1">The sequence shown here is derived from an EMBL/GenBank/DDBJ whole genome shotgun (WGS) entry which is preliminary data.</text>
</comment>
<evidence type="ECO:0000313" key="2">
    <source>
        <dbReference type="Proteomes" id="UP001304895"/>
    </source>
</evidence>
<sequence length="101" mass="11164">MLSSATPESRSDAAVPVPLRPFLPFHPLMLPPPALADPLPAPNSDDSRNEFGWRNACGSRPRFPLAFRPDQHQCSWCGTVHMSSPVHISTTHQHTTNNNNK</sequence>
<dbReference type="AlphaFoldDB" id="A0AAN6UJX9"/>
<organism evidence="1 2">
    <name type="scientific">Trichocladium antarcticum</name>
    <dbReference type="NCBI Taxonomy" id="1450529"/>
    <lineage>
        <taxon>Eukaryota</taxon>
        <taxon>Fungi</taxon>
        <taxon>Dikarya</taxon>
        <taxon>Ascomycota</taxon>
        <taxon>Pezizomycotina</taxon>
        <taxon>Sordariomycetes</taxon>
        <taxon>Sordariomycetidae</taxon>
        <taxon>Sordariales</taxon>
        <taxon>Chaetomiaceae</taxon>
        <taxon>Trichocladium</taxon>
    </lineage>
</organism>
<name>A0AAN6UJX9_9PEZI</name>
<proteinExistence type="predicted"/>
<protein>
    <submittedName>
        <fullName evidence="1">Uncharacterized protein</fullName>
    </submittedName>
</protein>
<dbReference type="Proteomes" id="UP001304895">
    <property type="component" value="Unassembled WGS sequence"/>
</dbReference>
<gene>
    <name evidence="1" type="ORF">BT67DRAFT_442304</name>
</gene>
<reference evidence="1" key="1">
    <citation type="journal article" date="2023" name="Mol. Phylogenet. Evol.">
        <title>Genome-scale phylogeny and comparative genomics of the fungal order Sordariales.</title>
        <authorList>
            <person name="Hensen N."/>
            <person name="Bonometti L."/>
            <person name="Westerberg I."/>
            <person name="Brannstrom I.O."/>
            <person name="Guillou S."/>
            <person name="Cros-Aarteil S."/>
            <person name="Calhoun S."/>
            <person name="Haridas S."/>
            <person name="Kuo A."/>
            <person name="Mondo S."/>
            <person name="Pangilinan J."/>
            <person name="Riley R."/>
            <person name="LaButti K."/>
            <person name="Andreopoulos B."/>
            <person name="Lipzen A."/>
            <person name="Chen C."/>
            <person name="Yan M."/>
            <person name="Daum C."/>
            <person name="Ng V."/>
            <person name="Clum A."/>
            <person name="Steindorff A."/>
            <person name="Ohm R.A."/>
            <person name="Martin F."/>
            <person name="Silar P."/>
            <person name="Natvig D.O."/>
            <person name="Lalanne C."/>
            <person name="Gautier V."/>
            <person name="Ament-Velasquez S.L."/>
            <person name="Kruys A."/>
            <person name="Hutchinson M.I."/>
            <person name="Powell A.J."/>
            <person name="Barry K."/>
            <person name="Miller A.N."/>
            <person name="Grigoriev I.V."/>
            <person name="Debuchy R."/>
            <person name="Gladieux P."/>
            <person name="Hiltunen Thoren M."/>
            <person name="Johannesson H."/>
        </authorList>
    </citation>
    <scope>NUCLEOTIDE SEQUENCE</scope>
    <source>
        <strain evidence="1">CBS 123565</strain>
    </source>
</reference>
<reference evidence="1" key="2">
    <citation type="submission" date="2023-05" db="EMBL/GenBank/DDBJ databases">
        <authorList>
            <consortium name="Lawrence Berkeley National Laboratory"/>
            <person name="Steindorff A."/>
            <person name="Hensen N."/>
            <person name="Bonometti L."/>
            <person name="Westerberg I."/>
            <person name="Brannstrom I.O."/>
            <person name="Guillou S."/>
            <person name="Cros-Aarteil S."/>
            <person name="Calhoun S."/>
            <person name="Haridas S."/>
            <person name="Kuo A."/>
            <person name="Mondo S."/>
            <person name="Pangilinan J."/>
            <person name="Riley R."/>
            <person name="Labutti K."/>
            <person name="Andreopoulos B."/>
            <person name="Lipzen A."/>
            <person name="Chen C."/>
            <person name="Yanf M."/>
            <person name="Daum C."/>
            <person name="Ng V."/>
            <person name="Clum A."/>
            <person name="Ohm R."/>
            <person name="Martin F."/>
            <person name="Silar P."/>
            <person name="Natvig D."/>
            <person name="Lalanne C."/>
            <person name="Gautier V."/>
            <person name="Ament-Velasquez S.L."/>
            <person name="Kruys A."/>
            <person name="Hutchinson M.I."/>
            <person name="Powell A.J."/>
            <person name="Barry K."/>
            <person name="Miller A.N."/>
            <person name="Grigoriev I.V."/>
            <person name="Debuchy R."/>
            <person name="Gladieux P."/>
            <person name="Thoren M.H."/>
            <person name="Johannesson H."/>
        </authorList>
    </citation>
    <scope>NUCLEOTIDE SEQUENCE</scope>
    <source>
        <strain evidence="1">CBS 123565</strain>
    </source>
</reference>